<evidence type="ECO:0000313" key="1">
    <source>
        <dbReference type="EMBL" id="VDM72778.1"/>
    </source>
</evidence>
<accession>A0A3P7L088</accession>
<dbReference type="AlphaFoldDB" id="A0A3P7L088"/>
<sequence length="50" mass="5903">MHSILLHVMGRLTWWRKSCSLLVIQRSWPISTVLLRTMRGFVQKISLPLI</sequence>
<reference evidence="1 2" key="1">
    <citation type="submission" date="2018-11" db="EMBL/GenBank/DDBJ databases">
        <authorList>
            <consortium name="Pathogen Informatics"/>
        </authorList>
    </citation>
    <scope>NUCLEOTIDE SEQUENCE [LARGE SCALE GENOMIC DNA]</scope>
</reference>
<dbReference type="Proteomes" id="UP000270094">
    <property type="component" value="Unassembled WGS sequence"/>
</dbReference>
<gene>
    <name evidence="1" type="ORF">SVUK_LOCUS7776</name>
</gene>
<protein>
    <submittedName>
        <fullName evidence="1">Uncharacterized protein</fullName>
    </submittedName>
</protein>
<organism evidence="1 2">
    <name type="scientific">Strongylus vulgaris</name>
    <name type="common">Blood worm</name>
    <dbReference type="NCBI Taxonomy" id="40348"/>
    <lineage>
        <taxon>Eukaryota</taxon>
        <taxon>Metazoa</taxon>
        <taxon>Ecdysozoa</taxon>
        <taxon>Nematoda</taxon>
        <taxon>Chromadorea</taxon>
        <taxon>Rhabditida</taxon>
        <taxon>Rhabditina</taxon>
        <taxon>Rhabditomorpha</taxon>
        <taxon>Strongyloidea</taxon>
        <taxon>Strongylidae</taxon>
        <taxon>Strongylus</taxon>
    </lineage>
</organism>
<keyword evidence="2" id="KW-1185">Reference proteome</keyword>
<proteinExistence type="predicted"/>
<dbReference type="EMBL" id="UYYB01027203">
    <property type="protein sequence ID" value="VDM72778.1"/>
    <property type="molecule type" value="Genomic_DNA"/>
</dbReference>
<evidence type="ECO:0000313" key="2">
    <source>
        <dbReference type="Proteomes" id="UP000270094"/>
    </source>
</evidence>
<name>A0A3P7L088_STRVU</name>